<dbReference type="STRING" id="1642647.PSM36_2005"/>
<evidence type="ECO:0000313" key="2">
    <source>
        <dbReference type="Proteomes" id="UP000187464"/>
    </source>
</evidence>
<organism evidence="1 2">
    <name type="scientific">Proteiniphilum saccharofermentans</name>
    <dbReference type="NCBI Taxonomy" id="1642647"/>
    <lineage>
        <taxon>Bacteria</taxon>
        <taxon>Pseudomonadati</taxon>
        <taxon>Bacteroidota</taxon>
        <taxon>Bacteroidia</taxon>
        <taxon>Bacteroidales</taxon>
        <taxon>Dysgonomonadaceae</taxon>
        <taxon>Proteiniphilum</taxon>
    </lineage>
</organism>
<dbReference type="AlphaFoldDB" id="A0A1R3T3X0"/>
<accession>A0A1R3T3X0</accession>
<protein>
    <submittedName>
        <fullName evidence="1">Uncharacterized protein</fullName>
    </submittedName>
</protein>
<gene>
    <name evidence="1" type="ORF">PSM36_2005</name>
</gene>
<reference evidence="2" key="1">
    <citation type="submission" date="2016-08" db="EMBL/GenBank/DDBJ databases">
        <authorList>
            <person name="Wibberg D."/>
        </authorList>
    </citation>
    <scope>NUCLEOTIDE SEQUENCE [LARGE SCALE GENOMIC DNA]</scope>
</reference>
<evidence type="ECO:0000313" key="1">
    <source>
        <dbReference type="EMBL" id="SCD20812.1"/>
    </source>
</evidence>
<keyword evidence="2" id="KW-1185">Reference proteome</keyword>
<name>A0A1R3T3X0_9BACT</name>
<dbReference type="EMBL" id="LT605205">
    <property type="protein sequence ID" value="SCD20812.1"/>
    <property type="molecule type" value="Genomic_DNA"/>
</dbReference>
<dbReference type="Proteomes" id="UP000187464">
    <property type="component" value="Chromosome I"/>
</dbReference>
<proteinExistence type="predicted"/>
<dbReference type="KEGG" id="psac:PSM36_2005"/>
<sequence>MIIFTLEWKPIKTIYMGKNLFKTVALSLLSVAVLLGGYSCSDDYPDDYLTEAQIRRMIEEALRQNNEELEPKFTKWEILPYTVLEEHWEWNPDAGRYQAIYDLPELTDFIYEEGAVLGYVFIGQQGVDEVQKLLPFLFTYAETDENGNIIGTYTETISFDVQYAPNGNSTVAFFIQASDLVRADGYLVDYNFRIVLVW</sequence>